<dbReference type="Proteomes" id="UP000646827">
    <property type="component" value="Unassembled WGS sequence"/>
</dbReference>
<evidence type="ECO:0000313" key="6">
    <source>
        <dbReference type="EMBL" id="KAG2213758.1"/>
    </source>
</evidence>
<reference evidence="6 7" key="1">
    <citation type="submission" date="2020-12" db="EMBL/GenBank/DDBJ databases">
        <title>Metabolic potential, ecology and presence of endohyphal bacteria is reflected in genomic diversity of Mucoromycotina.</title>
        <authorList>
            <person name="Muszewska A."/>
            <person name="Okrasinska A."/>
            <person name="Steczkiewicz K."/>
            <person name="Drgas O."/>
            <person name="Orlowska M."/>
            <person name="Perlinska-Lenart U."/>
            <person name="Aleksandrzak-Piekarczyk T."/>
            <person name="Szatraj K."/>
            <person name="Zielenkiewicz U."/>
            <person name="Pilsyk S."/>
            <person name="Malc E."/>
            <person name="Mieczkowski P."/>
            <person name="Kruszewska J.S."/>
            <person name="Biernat P."/>
            <person name="Pawlowska J."/>
        </authorList>
    </citation>
    <scope>NUCLEOTIDE SEQUENCE [LARGE SCALE GENOMIC DNA]</scope>
    <source>
        <strain evidence="6 7">CBS 142.35</strain>
    </source>
</reference>
<gene>
    <name evidence="6" type="ORF">INT45_003660</name>
</gene>
<dbReference type="EMBL" id="JAEPRB010000654">
    <property type="protein sequence ID" value="KAG2213758.1"/>
    <property type="molecule type" value="Genomic_DNA"/>
</dbReference>
<keyword evidence="3" id="KW-0963">Cytoplasm</keyword>
<dbReference type="PANTHER" id="PTHR21373">
    <property type="entry name" value="GLUCOSE REPRESSIBLE PROTEIN MAK10"/>
    <property type="match status" value="1"/>
</dbReference>
<dbReference type="AlphaFoldDB" id="A0A8H7VEQ7"/>
<feature type="non-terminal residue" evidence="6">
    <location>
        <position position="1"/>
    </location>
</feature>
<protein>
    <recommendedName>
        <fullName evidence="8">Mak10-domain-containing protein</fullName>
    </recommendedName>
</protein>
<evidence type="ECO:0000256" key="3">
    <source>
        <dbReference type="ARBA" id="ARBA00022490"/>
    </source>
</evidence>
<evidence type="ECO:0000259" key="4">
    <source>
        <dbReference type="Pfam" id="PF04112"/>
    </source>
</evidence>
<keyword evidence="7" id="KW-1185">Reference proteome</keyword>
<feature type="domain" description="NAA35-like N-terminal" evidence="4">
    <location>
        <begin position="51"/>
        <end position="205"/>
    </location>
</feature>
<dbReference type="InterPro" id="IPR057983">
    <property type="entry name" value="NAA35-like_N"/>
</dbReference>
<sequence length="685" mass="78444">MDSMTDSLRDVTTNDQARLSNYNANNNNFLAPPWKDITQFLDEATNDFQVGQLVHLQSFTLFDAMSAIEIMDPKMDTGMLLEEDKNNHKDDMTFNVNRILEPRELLWIMDRLLSCEMAWISGHSLAQTIYTCTYFHHIQELVSEECEKSPEGVIQNALKAYVLGTIKCCHHIWNEMSLCNVYEEEDFTTNLFGLSLYEQYTDSTVMNMIDTSLLEIRNLVDRGNTGEQTTHPVEDLAPIYNRLFMRKSYLFGLLYASHGQCAYLPHAKSEFETILQLLSVKDDPLSISATIGKGKVVEGAFDPNINRKLTAQAPPRPITLPSDEESFAHFKELTERMVSICGVNQYPTVVSLLNYFKSFGARKPYPDPFSRSKLNTILFHDQRVFGTESVISFVSLAIDELVRPPRWILFPGTINAPDHVLSSPHLDDTRKSLSTFLERAALVRSHQKTKMKKKSQSRALMKDRLIKYAAVIDQKIQKLVGSETNPCYFASWAYLIKLEMMETIVLLGFELELYLLDVLKARKHGLEHIENQAILQKNQALGADKKGKKKHVPQDITSYDQFLQSIQSQQYYNEAQFRMASGIYNLLLVVQHKTQQLDILKPQFDDPPTRLRQRLKPFLLLATPQPQPTFESLEKTIDINSSLDIDNLLKLSDAQFAAAKEAMEILLNMSPEQTRSEMCRESYNQ</sequence>
<dbReference type="Pfam" id="PF04112">
    <property type="entry name" value="Mak10"/>
    <property type="match status" value="1"/>
</dbReference>
<dbReference type="GO" id="GO:0031417">
    <property type="term" value="C:NatC complex"/>
    <property type="evidence" value="ECO:0007669"/>
    <property type="project" value="InterPro"/>
</dbReference>
<evidence type="ECO:0000313" key="7">
    <source>
        <dbReference type="Proteomes" id="UP000646827"/>
    </source>
</evidence>
<comment type="caution">
    <text evidence="6">The sequence shown here is derived from an EMBL/GenBank/DDBJ whole genome shotgun (WGS) entry which is preliminary data.</text>
</comment>
<organism evidence="6 7">
    <name type="scientific">Circinella minor</name>
    <dbReference type="NCBI Taxonomy" id="1195481"/>
    <lineage>
        <taxon>Eukaryota</taxon>
        <taxon>Fungi</taxon>
        <taxon>Fungi incertae sedis</taxon>
        <taxon>Mucoromycota</taxon>
        <taxon>Mucoromycotina</taxon>
        <taxon>Mucoromycetes</taxon>
        <taxon>Mucorales</taxon>
        <taxon>Lichtheimiaceae</taxon>
        <taxon>Circinella</taxon>
    </lineage>
</organism>
<dbReference type="InterPro" id="IPR057982">
    <property type="entry name" value="TPR_NAA35"/>
</dbReference>
<proteinExistence type="inferred from homology"/>
<comment type="subcellular location">
    <subcellularLocation>
        <location evidence="1">Cytoplasm</location>
    </subcellularLocation>
</comment>
<comment type="similarity">
    <text evidence="2">Belongs to the MAK10 family.</text>
</comment>
<evidence type="ECO:0000256" key="1">
    <source>
        <dbReference type="ARBA" id="ARBA00004496"/>
    </source>
</evidence>
<evidence type="ECO:0008006" key="8">
    <source>
        <dbReference type="Google" id="ProtNLM"/>
    </source>
</evidence>
<evidence type="ECO:0000259" key="5">
    <source>
        <dbReference type="Pfam" id="PF25789"/>
    </source>
</evidence>
<accession>A0A8H7VEQ7</accession>
<name>A0A8H7VEQ7_9FUNG</name>
<dbReference type="InterPro" id="IPR007244">
    <property type="entry name" value="Naa35_N"/>
</dbReference>
<dbReference type="PANTHER" id="PTHR21373:SF0">
    <property type="entry name" value="N-ALPHA-ACETYLTRANSFERASE 35, NATC AUXILIARY SUBUNIT"/>
    <property type="match status" value="1"/>
</dbReference>
<dbReference type="Pfam" id="PF25789">
    <property type="entry name" value="TPR_NAA35"/>
    <property type="match status" value="1"/>
</dbReference>
<feature type="domain" description="NAA35-like TPR repeats" evidence="5">
    <location>
        <begin position="340"/>
        <end position="673"/>
    </location>
</feature>
<dbReference type="OrthoDB" id="269405at2759"/>
<evidence type="ECO:0000256" key="2">
    <source>
        <dbReference type="ARBA" id="ARBA00006289"/>
    </source>
</evidence>